<dbReference type="InterPro" id="IPR050708">
    <property type="entry name" value="T6SS_VgrG/RHS"/>
</dbReference>
<reference evidence="2" key="2">
    <citation type="submission" date="2022-05" db="EMBL/GenBank/DDBJ databases">
        <authorList>
            <consortium name="NCBI Pathogen Detection Project"/>
        </authorList>
    </citation>
    <scope>NUCLEOTIDE SEQUENCE</scope>
    <source>
        <strain evidence="2">CAV1698</strain>
    </source>
</reference>
<reference evidence="2" key="1">
    <citation type="journal article" date="2018" name="Genome Biol.">
        <title>SKESA: strategic k-mer extension for scrupulous assemblies.</title>
        <authorList>
            <person name="Souvorov A."/>
            <person name="Agarwala R."/>
            <person name="Lipman D.J."/>
        </authorList>
    </citation>
    <scope>NUCLEOTIDE SEQUENCE</scope>
    <source>
        <strain evidence="2">CAV1698</strain>
    </source>
</reference>
<dbReference type="PANTHER" id="PTHR32305:SF15">
    <property type="entry name" value="PROTEIN RHSA-RELATED"/>
    <property type="match status" value="1"/>
</dbReference>
<evidence type="ECO:0000313" key="2">
    <source>
        <dbReference type="EMBL" id="HCD1253772.1"/>
    </source>
</evidence>
<feature type="region of interest" description="Disordered" evidence="1">
    <location>
        <begin position="33"/>
        <end position="52"/>
    </location>
</feature>
<dbReference type="InterPro" id="IPR006530">
    <property type="entry name" value="YD"/>
</dbReference>
<organism evidence="2 3">
    <name type="scientific">Citrobacter amalonaticus</name>
    <dbReference type="NCBI Taxonomy" id="35703"/>
    <lineage>
        <taxon>Bacteria</taxon>
        <taxon>Pseudomonadati</taxon>
        <taxon>Pseudomonadota</taxon>
        <taxon>Gammaproteobacteria</taxon>
        <taxon>Enterobacterales</taxon>
        <taxon>Enterobacteriaceae</taxon>
        <taxon>Citrobacter</taxon>
    </lineage>
</organism>
<dbReference type="AlphaFoldDB" id="A0A9C7QHC2"/>
<evidence type="ECO:0000313" key="3">
    <source>
        <dbReference type="Proteomes" id="UP000862426"/>
    </source>
</evidence>
<gene>
    <name evidence="2" type="ORF">JD854_RS01670</name>
</gene>
<sequence>CGRQVSQQDAQGRETRYEYSLAGDLAAVISPDGSRQTTEYDDAGHPVSTTTGGLTRQMAYDAAGRLTQLTNENGSHTLFTYDVLDRLVQETGFDGRTQRYQYGITGQLICSEDESLVTLWHYDASDRLTHRTVNDEPAEQWTYTRCSR</sequence>
<dbReference type="PANTHER" id="PTHR32305">
    <property type="match status" value="1"/>
</dbReference>
<proteinExistence type="predicted"/>
<dbReference type="Gene3D" id="2.180.10.10">
    <property type="entry name" value="RHS repeat-associated core"/>
    <property type="match status" value="1"/>
</dbReference>
<feature type="non-terminal residue" evidence="2">
    <location>
        <position position="1"/>
    </location>
</feature>
<dbReference type="Pfam" id="PF05593">
    <property type="entry name" value="RHS_repeat"/>
    <property type="match status" value="2"/>
</dbReference>
<dbReference type="InterPro" id="IPR031325">
    <property type="entry name" value="RHS_repeat"/>
</dbReference>
<dbReference type="NCBIfam" id="TIGR01643">
    <property type="entry name" value="YD_repeat_2x"/>
    <property type="match status" value="4"/>
</dbReference>
<protein>
    <submittedName>
        <fullName evidence="2">RHS repeat protein</fullName>
    </submittedName>
</protein>
<accession>A0A9C7QHC2</accession>
<evidence type="ECO:0000256" key="1">
    <source>
        <dbReference type="SAM" id="MobiDB-lite"/>
    </source>
</evidence>
<dbReference type="Proteomes" id="UP000862426">
    <property type="component" value="Unassembled WGS sequence"/>
</dbReference>
<dbReference type="EMBL" id="DACYAJ020000001">
    <property type="protein sequence ID" value="HCD1253772.1"/>
    <property type="molecule type" value="Genomic_DNA"/>
</dbReference>
<comment type="caution">
    <text evidence="2">The sequence shown here is derived from an EMBL/GenBank/DDBJ whole genome shotgun (WGS) entry which is preliminary data.</text>
</comment>
<name>A0A9C7QHC2_CITAM</name>